<keyword evidence="12" id="KW-0472">Membrane</keyword>
<evidence type="ECO:0000313" key="15">
    <source>
        <dbReference type="EMBL" id="KAF7633897.1"/>
    </source>
</evidence>
<dbReference type="PANTHER" id="PTHR11496:SF83">
    <property type="entry name" value="HYDROXYACID-OXOACID TRANSHYDROGENASE, MITOCHONDRIAL"/>
    <property type="match status" value="1"/>
</dbReference>
<dbReference type="Gene3D" id="1.20.1090.10">
    <property type="entry name" value="Dehydroquinate synthase-like - alpha domain"/>
    <property type="match status" value="1"/>
</dbReference>
<dbReference type="InterPro" id="IPR056798">
    <property type="entry name" value="ADH_Fe_C"/>
</dbReference>
<feature type="domain" description="Fe-containing alcohol dehydrogenase-like C-terminal" evidence="14">
    <location>
        <begin position="532"/>
        <end position="722"/>
    </location>
</feature>
<comment type="subcellular location">
    <subcellularLocation>
        <location evidence="2">Mitochondrion</location>
    </subcellularLocation>
</comment>
<evidence type="ECO:0000256" key="1">
    <source>
        <dbReference type="ARBA" id="ARBA00000813"/>
    </source>
</evidence>
<dbReference type="CDD" id="cd08190">
    <property type="entry name" value="HOT"/>
    <property type="match status" value="1"/>
</dbReference>
<keyword evidence="6" id="KW-0560">Oxidoreductase</keyword>
<evidence type="ECO:0000256" key="12">
    <source>
        <dbReference type="SAM" id="Phobius"/>
    </source>
</evidence>
<evidence type="ECO:0000256" key="11">
    <source>
        <dbReference type="SAM" id="MobiDB-lite"/>
    </source>
</evidence>
<dbReference type="InterPro" id="IPR039697">
    <property type="entry name" value="Alcohol_dehydrogenase_Fe"/>
</dbReference>
<dbReference type="PANTHER" id="PTHR11496">
    <property type="entry name" value="ALCOHOL DEHYDROGENASE"/>
    <property type="match status" value="1"/>
</dbReference>
<dbReference type="GO" id="GO:0004022">
    <property type="term" value="F:alcohol dehydrogenase (NAD+) activity"/>
    <property type="evidence" value="ECO:0007669"/>
    <property type="project" value="InterPro"/>
</dbReference>
<dbReference type="Pfam" id="PF25137">
    <property type="entry name" value="ADH_Fe_C"/>
    <property type="match status" value="1"/>
</dbReference>
<feature type="region of interest" description="Disordered" evidence="11">
    <location>
        <begin position="232"/>
        <end position="253"/>
    </location>
</feature>
<keyword evidence="12" id="KW-1133">Transmembrane helix</keyword>
<dbReference type="InterPro" id="IPR018211">
    <property type="entry name" value="ADH_Fe_CS"/>
</dbReference>
<evidence type="ECO:0000259" key="13">
    <source>
        <dbReference type="Pfam" id="PF00465"/>
    </source>
</evidence>
<evidence type="ECO:0000256" key="7">
    <source>
        <dbReference type="ARBA" id="ARBA00023128"/>
    </source>
</evidence>
<comment type="similarity">
    <text evidence="3">Belongs to the iron-containing alcohol dehydrogenase family. Hydroxyacid-oxoacid transhydrogenase subfamily.</text>
</comment>
<dbReference type="InterPro" id="IPR008610">
    <property type="entry name" value="Ebp2"/>
</dbReference>
<feature type="transmembrane region" description="Helical" evidence="12">
    <location>
        <begin position="723"/>
        <end position="740"/>
    </location>
</feature>
<sequence length="751" mass="85485">MCSSDESFDIDDLRHDQLDVDKSTLFNNNIEDNFEEDDELQIAFKQGLLNHSGLFIPKIKKRDPIYKKDEMLKKMLTFINKRDWVETLHMEFSPELCYNNSVDTDLEREAAFYKQSLNTVKNAKQRLKSLSIPINRPSDYFAEMAKGDNQMDRIRRKILQTKNIKERKENARRLRDERKFARKVQKSREEQKLKAKKKLLEATNKHRKGNKEPLEKILNNSKYDKKKGNLKKNKISRQTRNKKYGFGGKKKGSKRNDKNIIMNFLIKKTFINKFSIFTNCTFNKSNKLLQIARIGGCAFPPEYAFETSSSTLRFGKGVTLEVGYDVQIFGAKNPLIITDKNVIKTIAFINTASSLTRLGINFDVFDETRCEPSQQSMQKAIDFARKKSYDCFLAVGGGSVIDTAKATALYANNSEADFFDFVQKPFGRGLIPSKPMLPLIAIPTTAGTGSETTGVSIIDIPEKQCKTGIRLRCIKPNLAIIDPLNVMSMPRNVAIYSGFDVLCHALESYTAKPYTKRSPRPLRPDIRPVYQGSNPISDVWVREALQIVRKYFRRSIFDPEDEEARTYMMMASSFAGMGFGNAGVHLCHGLSYPISSQGKSYFDQHYTKEHPLIPHGLSVVCTAPADFLFTTNADPKRHLEASQLLGSNLDSTASIDMIGNVLADQLRSFMSDFGCPNGLKQMGFDIGSVDKLADAALNSFRSNPISPKEIDFDSVSNLYEKSLIIFILIFLYYQVLMHFYDKLQKQKQNLF</sequence>
<dbReference type="FunFam" id="1.20.1090.10:FF:000003">
    <property type="entry name" value="Probable hydroxyacid-oxoacid transhydrogenase, mitochondrial"/>
    <property type="match status" value="1"/>
</dbReference>
<dbReference type="InterPro" id="IPR001670">
    <property type="entry name" value="ADH_Fe/GldA"/>
</dbReference>
<keyword evidence="16" id="KW-1185">Reference proteome</keyword>
<evidence type="ECO:0000256" key="2">
    <source>
        <dbReference type="ARBA" id="ARBA00004173"/>
    </source>
</evidence>
<evidence type="ECO:0000259" key="14">
    <source>
        <dbReference type="Pfam" id="PF25137"/>
    </source>
</evidence>
<feature type="coiled-coil region" evidence="10">
    <location>
        <begin position="151"/>
        <end position="184"/>
    </location>
</feature>
<dbReference type="GO" id="GO:0047988">
    <property type="term" value="F:hydroxyacid-oxoacid transhydrogenase activity"/>
    <property type="evidence" value="ECO:0007669"/>
    <property type="project" value="UniProtKB-EC"/>
</dbReference>
<dbReference type="EMBL" id="JABEBT010000068">
    <property type="protein sequence ID" value="KAF7633897.1"/>
    <property type="molecule type" value="Genomic_DNA"/>
</dbReference>
<accession>A0A8S9ZKI1</accession>
<evidence type="ECO:0000256" key="4">
    <source>
        <dbReference type="ARBA" id="ARBA00013182"/>
    </source>
</evidence>
<evidence type="ECO:0000256" key="3">
    <source>
        <dbReference type="ARBA" id="ARBA00010005"/>
    </source>
</evidence>
<feature type="domain" description="Alcohol dehydrogenase iron-type/glycerol dehydrogenase GldA" evidence="13">
    <location>
        <begin position="311"/>
        <end position="483"/>
    </location>
</feature>
<dbReference type="AlphaFoldDB" id="A0A8S9ZKI1"/>
<reference evidence="15" key="1">
    <citation type="journal article" date="2020" name="Ecol. Evol.">
        <title>Genome structure and content of the rice root-knot nematode (Meloidogyne graminicola).</title>
        <authorList>
            <person name="Phan N.T."/>
            <person name="Danchin E.G.J."/>
            <person name="Klopp C."/>
            <person name="Perfus-Barbeoch L."/>
            <person name="Kozlowski D.K."/>
            <person name="Koutsovoulos G.D."/>
            <person name="Lopez-Roques C."/>
            <person name="Bouchez O."/>
            <person name="Zahm M."/>
            <person name="Besnard G."/>
            <person name="Bellafiore S."/>
        </authorList>
    </citation>
    <scope>NUCLEOTIDE SEQUENCE</scope>
    <source>
        <strain evidence="15">VN-18</strain>
    </source>
</reference>
<evidence type="ECO:0000256" key="9">
    <source>
        <dbReference type="ARBA" id="ARBA00049496"/>
    </source>
</evidence>
<evidence type="ECO:0000256" key="8">
    <source>
        <dbReference type="ARBA" id="ARBA00024921"/>
    </source>
</evidence>
<dbReference type="InterPro" id="IPR042157">
    <property type="entry name" value="HOT"/>
</dbReference>
<dbReference type="Pfam" id="PF05890">
    <property type="entry name" value="Ebp2"/>
    <property type="match status" value="1"/>
</dbReference>
<name>A0A8S9ZKI1_9BILA</name>
<dbReference type="EC" id="1.1.99.24" evidence="4"/>
<gene>
    <name evidence="15" type="ORF">Mgra_00006759</name>
</gene>
<dbReference type="SUPFAM" id="SSF56796">
    <property type="entry name" value="Dehydroquinate synthase-like"/>
    <property type="match status" value="1"/>
</dbReference>
<keyword evidence="5" id="KW-0809">Transit peptide</keyword>
<keyword evidence="7" id="KW-0496">Mitochondrion</keyword>
<protein>
    <recommendedName>
        <fullName evidence="4">hydroxyacid-oxoacid transhydrogenase</fullName>
        <ecNumber evidence="4">1.1.99.24</ecNumber>
    </recommendedName>
</protein>
<dbReference type="OrthoDB" id="339764at2759"/>
<comment type="caution">
    <text evidence="15">The sequence shown here is derived from an EMBL/GenBank/DDBJ whole genome shotgun (WGS) entry which is preliminary data.</text>
</comment>
<dbReference type="Gene3D" id="3.40.50.1970">
    <property type="match status" value="1"/>
</dbReference>
<evidence type="ECO:0000313" key="16">
    <source>
        <dbReference type="Proteomes" id="UP000605970"/>
    </source>
</evidence>
<dbReference type="FunFam" id="3.40.50.1970:FF:000003">
    <property type="entry name" value="Alcohol dehydrogenase, iron-containing"/>
    <property type="match status" value="1"/>
</dbReference>
<dbReference type="GO" id="GO:0046872">
    <property type="term" value="F:metal ion binding"/>
    <property type="evidence" value="ECO:0007669"/>
    <property type="project" value="InterPro"/>
</dbReference>
<comment type="catalytic activity">
    <reaction evidence="1">
        <text>(S)-3-hydroxybutanoate + 2-oxoglutarate = (R)-2-hydroxyglutarate + acetoacetate</text>
        <dbReference type="Rhea" id="RHEA:23048"/>
        <dbReference type="ChEBI" id="CHEBI:11047"/>
        <dbReference type="ChEBI" id="CHEBI:13705"/>
        <dbReference type="ChEBI" id="CHEBI:15801"/>
        <dbReference type="ChEBI" id="CHEBI:16810"/>
        <dbReference type="EC" id="1.1.99.24"/>
    </reaction>
</comment>
<dbReference type="PROSITE" id="PS00913">
    <property type="entry name" value="ADH_IRON_1"/>
    <property type="match status" value="1"/>
</dbReference>
<proteinExistence type="inferred from homology"/>
<organism evidence="15 16">
    <name type="scientific">Meloidogyne graminicola</name>
    <dbReference type="NCBI Taxonomy" id="189291"/>
    <lineage>
        <taxon>Eukaryota</taxon>
        <taxon>Metazoa</taxon>
        <taxon>Ecdysozoa</taxon>
        <taxon>Nematoda</taxon>
        <taxon>Chromadorea</taxon>
        <taxon>Rhabditida</taxon>
        <taxon>Tylenchina</taxon>
        <taxon>Tylenchomorpha</taxon>
        <taxon>Tylenchoidea</taxon>
        <taxon>Meloidogynidae</taxon>
        <taxon>Meloidogyninae</taxon>
        <taxon>Meloidogyne</taxon>
    </lineage>
</organism>
<dbReference type="Pfam" id="PF00465">
    <property type="entry name" value="Fe-ADH"/>
    <property type="match status" value="1"/>
</dbReference>
<dbReference type="Proteomes" id="UP000605970">
    <property type="component" value="Unassembled WGS sequence"/>
</dbReference>
<keyword evidence="12" id="KW-0812">Transmembrane</keyword>
<dbReference type="GO" id="GO:0005739">
    <property type="term" value="C:mitochondrion"/>
    <property type="evidence" value="ECO:0007669"/>
    <property type="project" value="UniProtKB-SubCell"/>
</dbReference>
<evidence type="ECO:0000256" key="10">
    <source>
        <dbReference type="SAM" id="Coils"/>
    </source>
</evidence>
<evidence type="ECO:0000256" key="6">
    <source>
        <dbReference type="ARBA" id="ARBA00023002"/>
    </source>
</evidence>
<keyword evidence="10" id="KW-0175">Coiled coil</keyword>
<comment type="function">
    <text evidence="8">Catalyzes the cofactor-independent reversible oxidation of gamma-hydroxybutyrate (GHB) to succinic semialdehyde (SSA) coupled to reduction of 2-ketoglutarate (2-KG) to D-2-hydroxyglutarate (D-2-HG). L-3-hydroxybutyrate (L-3-OHB) is also a substrate for HOT when using 2-KG as hydrogen acceptor, resulting in the formation of D-2-HG.</text>
</comment>
<evidence type="ECO:0000256" key="5">
    <source>
        <dbReference type="ARBA" id="ARBA00022946"/>
    </source>
</evidence>
<comment type="catalytic activity">
    <reaction evidence="9">
        <text>4-hydroxybutanoate + 2-oxoglutarate = (R)-2-hydroxyglutarate + succinate semialdehyde</text>
        <dbReference type="Rhea" id="RHEA:24734"/>
        <dbReference type="ChEBI" id="CHEBI:15801"/>
        <dbReference type="ChEBI" id="CHEBI:16724"/>
        <dbReference type="ChEBI" id="CHEBI:16810"/>
        <dbReference type="ChEBI" id="CHEBI:57706"/>
        <dbReference type="EC" id="1.1.99.24"/>
    </reaction>
</comment>